<evidence type="ECO:0000313" key="2">
    <source>
        <dbReference type="Proteomes" id="UP000196086"/>
    </source>
</evidence>
<organism evidence="1 2">
    <name type="scientific">Acetobacter cibinongensis</name>
    <dbReference type="NCBI Taxonomy" id="146475"/>
    <lineage>
        <taxon>Bacteria</taxon>
        <taxon>Pseudomonadati</taxon>
        <taxon>Pseudomonadota</taxon>
        <taxon>Alphaproteobacteria</taxon>
        <taxon>Acetobacterales</taxon>
        <taxon>Acetobacteraceae</taxon>
        <taxon>Acetobacter</taxon>
    </lineage>
</organism>
<accession>A0A1Z5YW47</accession>
<dbReference type="Proteomes" id="UP000196086">
    <property type="component" value="Unassembled WGS sequence"/>
</dbReference>
<reference evidence="1 2" key="1">
    <citation type="submission" date="2014-06" db="EMBL/GenBank/DDBJ databases">
        <authorList>
            <person name="Ju J."/>
            <person name="Zhang J."/>
        </authorList>
    </citation>
    <scope>NUCLEOTIDE SEQUENCE [LARGE SCALE GENOMIC DNA]</scope>
    <source>
        <strain evidence="1 2">DsW_47</strain>
    </source>
</reference>
<sequence length="103" mass="11588">MATVSVEVDVRISEHLTECSPGELAKALADYPKRQTQEAMRAAGLYDTEIDKSERANIEELITAFNEQDSILFEIAMARIYPDNWHAVSYRLAHAPKMYAQAA</sequence>
<comment type="caution">
    <text evidence="1">The sequence shown here is derived from an EMBL/GenBank/DDBJ whole genome shotgun (WGS) entry which is preliminary data.</text>
</comment>
<name>A0A1Z5YW47_9PROT</name>
<dbReference type="RefSeq" id="WP_086650839.1">
    <property type="nucleotide sequence ID" value="NZ_JOMQ01000016.1"/>
</dbReference>
<dbReference type="EMBL" id="JOMQ01000016">
    <property type="protein sequence ID" value="OUJ03171.1"/>
    <property type="molecule type" value="Genomic_DNA"/>
</dbReference>
<evidence type="ECO:0000313" key="1">
    <source>
        <dbReference type="EMBL" id="OUJ03171.1"/>
    </source>
</evidence>
<proteinExistence type="predicted"/>
<dbReference type="AlphaFoldDB" id="A0A1Z5YW47"/>
<protein>
    <submittedName>
        <fullName evidence="1">Uncharacterized protein</fullName>
    </submittedName>
</protein>
<gene>
    <name evidence="1" type="ORF">HK14_03120</name>
</gene>